<evidence type="ECO:0000313" key="9">
    <source>
        <dbReference type="Proteomes" id="UP000245959"/>
    </source>
</evidence>
<dbReference type="InterPro" id="IPR036944">
    <property type="entry name" value="PPIase_FKBP_N_sf"/>
</dbReference>
<keyword evidence="4 6" id="KW-0697">Rotamase</keyword>
<dbReference type="Gene3D" id="3.10.50.40">
    <property type="match status" value="1"/>
</dbReference>
<dbReference type="EMBL" id="QEKH01000036">
    <property type="protein sequence ID" value="PVY36091.1"/>
    <property type="molecule type" value="Genomic_DNA"/>
</dbReference>
<evidence type="ECO:0000256" key="3">
    <source>
        <dbReference type="ARBA" id="ARBA00022729"/>
    </source>
</evidence>
<organism evidence="8 9">
    <name type="scientific">Victivallis vadensis</name>
    <dbReference type="NCBI Taxonomy" id="172901"/>
    <lineage>
        <taxon>Bacteria</taxon>
        <taxon>Pseudomonadati</taxon>
        <taxon>Lentisphaerota</taxon>
        <taxon>Lentisphaeria</taxon>
        <taxon>Victivallales</taxon>
        <taxon>Victivallaceae</taxon>
        <taxon>Victivallis</taxon>
    </lineage>
</organism>
<evidence type="ECO:0000313" key="8">
    <source>
        <dbReference type="EMBL" id="PVY36091.1"/>
    </source>
</evidence>
<dbReference type="RefSeq" id="WP_116885535.1">
    <property type="nucleotide sequence ID" value="NZ_JBNPME010000018.1"/>
</dbReference>
<name>A0A2U1AI80_9BACT</name>
<keyword evidence="3" id="KW-0732">Signal</keyword>
<proteinExistence type="inferred from homology"/>
<evidence type="ECO:0000256" key="2">
    <source>
        <dbReference type="ARBA" id="ARBA00006577"/>
    </source>
</evidence>
<dbReference type="Pfam" id="PF01346">
    <property type="entry name" value="FKBP_N"/>
    <property type="match status" value="1"/>
</dbReference>
<comment type="caution">
    <text evidence="8">The sequence shown here is derived from an EMBL/GenBank/DDBJ whole genome shotgun (WGS) entry which is preliminary data.</text>
</comment>
<gene>
    <name evidence="8" type="ORF">C8D82_1366</name>
</gene>
<dbReference type="PANTHER" id="PTHR43811">
    <property type="entry name" value="FKBP-TYPE PEPTIDYL-PROLYL CIS-TRANS ISOMERASE FKPA"/>
    <property type="match status" value="1"/>
</dbReference>
<sequence>MSDKFASEIDFLSYAMGMNMGEYLTRTPIEVNTQAALDGVRDFLAKSPKLSQEEYVKAMQVLQAKMQAAVQKQVDGLAAANIEAEKKFMAENGAREGVKTTASGLQYEVIAEGKGDKPLAHSKVRVHYTGTLLDGTEFDSSVRRGEPAEFGVNQVIAGWTEALQLMSPGSKYRLFIPARLGYGEHGAGQAIPPNAALIFDVELLDIL</sequence>
<protein>
    <recommendedName>
        <fullName evidence="7">Peptidyl-prolyl cis-trans isomerase</fullName>
        <ecNumber evidence="7">5.2.1.8</ecNumber>
    </recommendedName>
</protein>
<dbReference type="AlphaFoldDB" id="A0A2U1AI80"/>
<comment type="similarity">
    <text evidence="2 7">Belongs to the FKBP-type PPIase family.</text>
</comment>
<dbReference type="Proteomes" id="UP000245959">
    <property type="component" value="Unassembled WGS sequence"/>
</dbReference>
<comment type="catalytic activity">
    <reaction evidence="1 6 7">
        <text>[protein]-peptidylproline (omega=180) = [protein]-peptidylproline (omega=0)</text>
        <dbReference type="Rhea" id="RHEA:16237"/>
        <dbReference type="Rhea" id="RHEA-COMP:10747"/>
        <dbReference type="Rhea" id="RHEA-COMP:10748"/>
        <dbReference type="ChEBI" id="CHEBI:83833"/>
        <dbReference type="ChEBI" id="CHEBI:83834"/>
        <dbReference type="EC" id="5.2.1.8"/>
    </reaction>
</comment>
<dbReference type="Gene3D" id="1.10.287.460">
    <property type="entry name" value="Peptidyl-prolyl cis-trans isomerase, FKBP-type, N-terminal domain"/>
    <property type="match status" value="1"/>
</dbReference>
<evidence type="ECO:0000256" key="6">
    <source>
        <dbReference type="PROSITE-ProRule" id="PRU00277"/>
    </source>
</evidence>
<dbReference type="Pfam" id="PF00254">
    <property type="entry name" value="FKBP_C"/>
    <property type="match status" value="1"/>
</dbReference>
<dbReference type="GO" id="GO:0006457">
    <property type="term" value="P:protein folding"/>
    <property type="evidence" value="ECO:0007669"/>
    <property type="project" value="InterPro"/>
</dbReference>
<keyword evidence="5 6" id="KW-0413">Isomerase</keyword>
<evidence type="ECO:0000256" key="4">
    <source>
        <dbReference type="ARBA" id="ARBA00023110"/>
    </source>
</evidence>
<dbReference type="GO" id="GO:0003755">
    <property type="term" value="F:peptidyl-prolyl cis-trans isomerase activity"/>
    <property type="evidence" value="ECO:0007669"/>
    <property type="project" value="UniProtKB-UniRule"/>
</dbReference>
<dbReference type="SUPFAM" id="SSF54534">
    <property type="entry name" value="FKBP-like"/>
    <property type="match status" value="1"/>
</dbReference>
<evidence type="ECO:0000256" key="1">
    <source>
        <dbReference type="ARBA" id="ARBA00000971"/>
    </source>
</evidence>
<evidence type="ECO:0000256" key="7">
    <source>
        <dbReference type="RuleBase" id="RU003915"/>
    </source>
</evidence>
<evidence type="ECO:0000256" key="5">
    <source>
        <dbReference type="ARBA" id="ARBA00023235"/>
    </source>
</evidence>
<dbReference type="PANTHER" id="PTHR43811:SF19">
    <property type="entry name" value="39 KDA FK506-BINDING NUCLEAR PROTEIN"/>
    <property type="match status" value="1"/>
</dbReference>
<dbReference type="InterPro" id="IPR001179">
    <property type="entry name" value="PPIase_FKBP_dom"/>
</dbReference>
<dbReference type="InterPro" id="IPR046357">
    <property type="entry name" value="PPIase_dom_sf"/>
</dbReference>
<dbReference type="PROSITE" id="PS50059">
    <property type="entry name" value="FKBP_PPIASE"/>
    <property type="match status" value="1"/>
</dbReference>
<reference evidence="8 9" key="1">
    <citation type="submission" date="2018-04" db="EMBL/GenBank/DDBJ databases">
        <title>Genomic Encyclopedia of Type Strains, Phase IV (KMG-IV): sequencing the most valuable type-strain genomes for metagenomic binning, comparative biology and taxonomic classification.</title>
        <authorList>
            <person name="Goeker M."/>
        </authorList>
    </citation>
    <scope>NUCLEOTIDE SEQUENCE [LARGE SCALE GENOMIC DNA]</scope>
    <source>
        <strain evidence="8 9">DSM 14823</strain>
    </source>
</reference>
<accession>A0A2U1AI80</accession>
<dbReference type="FunFam" id="3.10.50.40:FF:000045">
    <property type="entry name" value="Peptidyl-prolyl cis-trans isomerase"/>
    <property type="match status" value="1"/>
</dbReference>
<dbReference type="GeneID" id="78296804"/>
<keyword evidence="9" id="KW-1185">Reference proteome</keyword>
<dbReference type="EC" id="5.2.1.8" evidence="7"/>
<dbReference type="InterPro" id="IPR000774">
    <property type="entry name" value="PPIase_FKBP_N"/>
</dbReference>